<dbReference type="Proteomes" id="UP000886998">
    <property type="component" value="Unassembled WGS sequence"/>
</dbReference>
<gene>
    <name evidence="2" type="ORF">TNIN_212491</name>
</gene>
<comment type="caution">
    <text evidence="2">The sequence shown here is derived from an EMBL/GenBank/DDBJ whole genome shotgun (WGS) entry which is preliminary data.</text>
</comment>
<reference evidence="2" key="1">
    <citation type="submission" date="2020-08" db="EMBL/GenBank/DDBJ databases">
        <title>Multicomponent nature underlies the extraordinary mechanical properties of spider dragline silk.</title>
        <authorList>
            <person name="Kono N."/>
            <person name="Nakamura H."/>
            <person name="Mori M."/>
            <person name="Yoshida Y."/>
            <person name="Ohtoshi R."/>
            <person name="Malay A.D."/>
            <person name="Moran D.A.P."/>
            <person name="Tomita M."/>
            <person name="Numata K."/>
            <person name="Arakawa K."/>
        </authorList>
    </citation>
    <scope>NUCLEOTIDE SEQUENCE</scope>
</reference>
<proteinExistence type="predicted"/>
<protein>
    <submittedName>
        <fullName evidence="2">Uncharacterized protein</fullName>
    </submittedName>
</protein>
<feature type="chain" id="PRO_5036462707" evidence="1">
    <location>
        <begin position="17"/>
        <end position="99"/>
    </location>
</feature>
<evidence type="ECO:0000313" key="2">
    <source>
        <dbReference type="EMBL" id="GFY66271.1"/>
    </source>
</evidence>
<organism evidence="2 3">
    <name type="scientific">Trichonephila inaurata madagascariensis</name>
    <dbReference type="NCBI Taxonomy" id="2747483"/>
    <lineage>
        <taxon>Eukaryota</taxon>
        <taxon>Metazoa</taxon>
        <taxon>Ecdysozoa</taxon>
        <taxon>Arthropoda</taxon>
        <taxon>Chelicerata</taxon>
        <taxon>Arachnida</taxon>
        <taxon>Araneae</taxon>
        <taxon>Araneomorphae</taxon>
        <taxon>Entelegynae</taxon>
        <taxon>Araneoidea</taxon>
        <taxon>Nephilidae</taxon>
        <taxon>Trichonephila</taxon>
        <taxon>Trichonephila inaurata</taxon>
    </lineage>
</organism>
<accession>A0A8X6Y7Z3</accession>
<evidence type="ECO:0000256" key="1">
    <source>
        <dbReference type="SAM" id="SignalP"/>
    </source>
</evidence>
<name>A0A8X6Y7Z3_9ARAC</name>
<dbReference type="EMBL" id="BMAV01015945">
    <property type="protein sequence ID" value="GFY66271.1"/>
    <property type="molecule type" value="Genomic_DNA"/>
</dbReference>
<sequence>MSRLLLLLSFGQLKIAPYCYPPKVRDNPDSVTIIFELSFIDNDGSPISSEWHQERFVDGNFFGYTLSSDDVFRSRRVELLSNDTLSLRCRMWEVKKDIT</sequence>
<dbReference type="AlphaFoldDB" id="A0A8X6Y7Z3"/>
<feature type="signal peptide" evidence="1">
    <location>
        <begin position="1"/>
        <end position="16"/>
    </location>
</feature>
<evidence type="ECO:0000313" key="3">
    <source>
        <dbReference type="Proteomes" id="UP000886998"/>
    </source>
</evidence>
<keyword evidence="3" id="KW-1185">Reference proteome</keyword>
<keyword evidence="1" id="KW-0732">Signal</keyword>